<reference evidence="4" key="1">
    <citation type="journal article" date="2010" name="Nature">
        <title>The Amphimedon queenslandica genome and the evolution of animal complexity.</title>
        <authorList>
            <person name="Srivastava M."/>
            <person name="Simakov O."/>
            <person name="Chapman J."/>
            <person name="Fahey B."/>
            <person name="Gauthier M.E."/>
            <person name="Mitros T."/>
            <person name="Richards G.S."/>
            <person name="Conaco C."/>
            <person name="Dacre M."/>
            <person name="Hellsten U."/>
            <person name="Larroux C."/>
            <person name="Putnam N.H."/>
            <person name="Stanke M."/>
            <person name="Adamska M."/>
            <person name="Darling A."/>
            <person name="Degnan S.M."/>
            <person name="Oakley T.H."/>
            <person name="Plachetzki D.C."/>
            <person name="Zhai Y."/>
            <person name="Adamski M."/>
            <person name="Calcino A."/>
            <person name="Cummins S.F."/>
            <person name="Goodstein D.M."/>
            <person name="Harris C."/>
            <person name="Jackson D.J."/>
            <person name="Leys S.P."/>
            <person name="Shu S."/>
            <person name="Woodcroft B.J."/>
            <person name="Vervoort M."/>
            <person name="Kosik K.S."/>
            <person name="Manning G."/>
            <person name="Degnan B.M."/>
            <person name="Rokhsar D.S."/>
        </authorList>
    </citation>
    <scope>NUCLEOTIDE SEQUENCE [LARGE SCALE GENOMIC DNA]</scope>
</reference>
<keyword evidence="4" id="KW-1185">Reference proteome</keyword>
<dbReference type="InterPro" id="IPR015915">
    <property type="entry name" value="Kelch-typ_b-propeller"/>
</dbReference>
<proteinExistence type="predicted"/>
<dbReference type="GeneID" id="109588095"/>
<accession>A0AAN0JS53</accession>
<name>A0AAN0JS53_AMPQE</name>
<keyword evidence="1" id="KW-0880">Kelch repeat</keyword>
<protein>
    <submittedName>
        <fullName evidence="3">Uncharacterized protein</fullName>
    </submittedName>
</protein>
<dbReference type="Pfam" id="PF24681">
    <property type="entry name" value="Kelch_KLHDC2_KLHL20_DRC7"/>
    <property type="match status" value="1"/>
</dbReference>
<dbReference type="AlphaFoldDB" id="A0AAN0JS53"/>
<keyword evidence="2" id="KW-0677">Repeat</keyword>
<dbReference type="RefSeq" id="XP_019859844.1">
    <property type="nucleotide sequence ID" value="XM_020004285.1"/>
</dbReference>
<dbReference type="PANTHER" id="PTHR46228:SF2">
    <property type="entry name" value="KELCH REPEAT PROTEIN (AFU_ORTHOLOGUE AFUA_4G14350)"/>
    <property type="match status" value="1"/>
</dbReference>
<dbReference type="EnsemblMetazoa" id="XM_020004285.1">
    <property type="protein sequence ID" value="XP_019859844.1"/>
    <property type="gene ID" value="LOC109588095"/>
</dbReference>
<evidence type="ECO:0000313" key="4">
    <source>
        <dbReference type="Proteomes" id="UP000007879"/>
    </source>
</evidence>
<dbReference type="PANTHER" id="PTHR46228">
    <property type="entry name" value="KELCH DOMAIN-CONTAINING PROTEIN"/>
    <property type="match status" value="1"/>
</dbReference>
<evidence type="ECO:0000256" key="2">
    <source>
        <dbReference type="ARBA" id="ARBA00022737"/>
    </source>
</evidence>
<organism evidence="3 4">
    <name type="scientific">Amphimedon queenslandica</name>
    <name type="common">Sponge</name>
    <dbReference type="NCBI Taxonomy" id="400682"/>
    <lineage>
        <taxon>Eukaryota</taxon>
        <taxon>Metazoa</taxon>
        <taxon>Porifera</taxon>
        <taxon>Demospongiae</taxon>
        <taxon>Heteroscleromorpha</taxon>
        <taxon>Haplosclerida</taxon>
        <taxon>Niphatidae</taxon>
        <taxon>Amphimedon</taxon>
    </lineage>
</organism>
<sequence length="245" mass="27597">MSFKNKPRKRAYHRAVSIDHSLYVWAGHHNKLPAVHDSAEKRRITSYIQHFTLSTGQWITRGTTGTPPLGIIGYCCTAINGVLHYFGGECGHDDCYHNSITQLNTISLQWRELEPTDATRPVMRRSSSGMISFEHDEVDHLLMIGGGGSKPAVQLPHYKYAESQRLKGLWCTNEHSIYNISSRKWSNPSIIGQCIPPAYDFIIEKINNTRAVLFGGVETDDDDTVTNNIYILEISISTVSWQCSV</sequence>
<reference evidence="3" key="2">
    <citation type="submission" date="2024-06" db="UniProtKB">
        <authorList>
            <consortium name="EnsemblMetazoa"/>
        </authorList>
    </citation>
    <scope>IDENTIFICATION</scope>
</reference>
<evidence type="ECO:0000313" key="3">
    <source>
        <dbReference type="EnsemblMetazoa" id="XP_019859844.1"/>
    </source>
</evidence>
<dbReference type="Proteomes" id="UP000007879">
    <property type="component" value="Unassembled WGS sequence"/>
</dbReference>
<dbReference type="SUPFAM" id="SSF117281">
    <property type="entry name" value="Kelch motif"/>
    <property type="match status" value="1"/>
</dbReference>
<dbReference type="Gene3D" id="2.120.10.80">
    <property type="entry name" value="Kelch-type beta propeller"/>
    <property type="match status" value="1"/>
</dbReference>
<dbReference type="KEGG" id="aqu:109588095"/>
<evidence type="ECO:0000256" key="1">
    <source>
        <dbReference type="ARBA" id="ARBA00022441"/>
    </source>
</evidence>